<dbReference type="EMBL" id="JABFTP020000124">
    <property type="protein sequence ID" value="KAL3278926.1"/>
    <property type="molecule type" value="Genomic_DNA"/>
</dbReference>
<sequence length="53" mass="5925">ILKCNLHHVANFVKFSNGWIGTNSTNDALYALNDPGNNNCFQEQAFPVFVRAL</sequence>
<reference evidence="1 2" key="1">
    <citation type="journal article" date="2021" name="BMC Biol.">
        <title>Horizontally acquired antibacterial genes associated with adaptive radiation of ladybird beetles.</title>
        <authorList>
            <person name="Li H.S."/>
            <person name="Tang X.F."/>
            <person name="Huang Y.H."/>
            <person name="Xu Z.Y."/>
            <person name="Chen M.L."/>
            <person name="Du X.Y."/>
            <person name="Qiu B.Y."/>
            <person name="Chen P.T."/>
            <person name="Zhang W."/>
            <person name="Slipinski A."/>
            <person name="Escalona H.E."/>
            <person name="Waterhouse R.M."/>
            <person name="Zwick A."/>
            <person name="Pang H."/>
        </authorList>
    </citation>
    <scope>NUCLEOTIDE SEQUENCE [LARGE SCALE GENOMIC DNA]</scope>
    <source>
        <strain evidence="1">SYSU2018</strain>
    </source>
</reference>
<protein>
    <submittedName>
        <fullName evidence="1">Uncharacterized protein</fullName>
    </submittedName>
</protein>
<feature type="non-terminal residue" evidence="1">
    <location>
        <position position="1"/>
    </location>
</feature>
<feature type="non-terminal residue" evidence="1">
    <location>
        <position position="53"/>
    </location>
</feature>
<evidence type="ECO:0000313" key="2">
    <source>
        <dbReference type="Proteomes" id="UP001516400"/>
    </source>
</evidence>
<accession>A0ABD2NJI0</accession>
<proteinExistence type="predicted"/>
<dbReference type="AlphaFoldDB" id="A0ABD2NJI0"/>
<dbReference type="Proteomes" id="UP001516400">
    <property type="component" value="Unassembled WGS sequence"/>
</dbReference>
<gene>
    <name evidence="1" type="ORF">HHI36_016444</name>
</gene>
<comment type="caution">
    <text evidence="1">The sequence shown here is derived from an EMBL/GenBank/DDBJ whole genome shotgun (WGS) entry which is preliminary data.</text>
</comment>
<keyword evidence="2" id="KW-1185">Reference proteome</keyword>
<evidence type="ECO:0000313" key="1">
    <source>
        <dbReference type="EMBL" id="KAL3278926.1"/>
    </source>
</evidence>
<name>A0ABD2NJI0_9CUCU</name>
<organism evidence="1 2">
    <name type="scientific">Cryptolaemus montrouzieri</name>
    <dbReference type="NCBI Taxonomy" id="559131"/>
    <lineage>
        <taxon>Eukaryota</taxon>
        <taxon>Metazoa</taxon>
        <taxon>Ecdysozoa</taxon>
        <taxon>Arthropoda</taxon>
        <taxon>Hexapoda</taxon>
        <taxon>Insecta</taxon>
        <taxon>Pterygota</taxon>
        <taxon>Neoptera</taxon>
        <taxon>Endopterygota</taxon>
        <taxon>Coleoptera</taxon>
        <taxon>Polyphaga</taxon>
        <taxon>Cucujiformia</taxon>
        <taxon>Coccinelloidea</taxon>
        <taxon>Coccinellidae</taxon>
        <taxon>Scymninae</taxon>
        <taxon>Scymnini</taxon>
        <taxon>Cryptolaemus</taxon>
    </lineage>
</organism>